<dbReference type="Proteomes" id="UP000294543">
    <property type="component" value="Unassembled WGS sequence"/>
</dbReference>
<dbReference type="EMBL" id="SMKP01000004">
    <property type="protein sequence ID" value="TDD25707.1"/>
    <property type="molecule type" value="Genomic_DNA"/>
</dbReference>
<gene>
    <name evidence="2" type="ORF">E1294_01980</name>
</gene>
<dbReference type="Gene3D" id="3.40.50.1820">
    <property type="entry name" value="alpha/beta hydrolase"/>
    <property type="match status" value="1"/>
</dbReference>
<accession>A0A4V6PD87</accession>
<dbReference type="PANTHER" id="PTHR12277:SF79">
    <property type="entry name" value="XAA-PRO DIPEPTIDYL-PEPTIDASE-RELATED"/>
    <property type="match status" value="1"/>
</dbReference>
<keyword evidence="3" id="KW-1185">Reference proteome</keyword>
<dbReference type="AlphaFoldDB" id="A0A4V6PD87"/>
<sequence>MARTALVIVAVLVLLLGLLWIFQRRLIYLPDGAQVPPAGQVIPGARDVSFTTGDGLTLGAWYVPGDHDVTVLVAGGNAGNRLHRAPLARALAARGLPVLLMDYRGYGGNPGAPTEEGLRLDALAARAFLGDARVVYFGESLGAGVVTGLARERPPAGLVLRSPFTDLAAAGQVAYPFLPVRALLRDRFPVAEHIADVRVPVVVVYGADDTIVPPRLSKAVAEAAGPGGGGVTTVEVPGAGHNDLALLSGEELIGAVVELAGRVRGA</sequence>
<dbReference type="InterPro" id="IPR022742">
    <property type="entry name" value="Hydrolase_4"/>
</dbReference>
<evidence type="ECO:0000313" key="3">
    <source>
        <dbReference type="Proteomes" id="UP000294543"/>
    </source>
</evidence>
<dbReference type="Pfam" id="PF12146">
    <property type="entry name" value="Hydrolase_4"/>
    <property type="match status" value="1"/>
</dbReference>
<organism evidence="2 3">
    <name type="scientific">Nonomuraea diastatica</name>
    <dbReference type="NCBI Taxonomy" id="1848329"/>
    <lineage>
        <taxon>Bacteria</taxon>
        <taxon>Bacillati</taxon>
        <taxon>Actinomycetota</taxon>
        <taxon>Actinomycetes</taxon>
        <taxon>Streptosporangiales</taxon>
        <taxon>Streptosporangiaceae</taxon>
        <taxon>Nonomuraea</taxon>
    </lineage>
</organism>
<name>A0A4V6PD87_9ACTN</name>
<feature type="domain" description="Serine aminopeptidase S33" evidence="1">
    <location>
        <begin position="70"/>
        <end position="171"/>
    </location>
</feature>
<evidence type="ECO:0000259" key="1">
    <source>
        <dbReference type="Pfam" id="PF12146"/>
    </source>
</evidence>
<proteinExistence type="predicted"/>
<dbReference type="SUPFAM" id="SSF53474">
    <property type="entry name" value="alpha/beta-Hydrolases"/>
    <property type="match status" value="1"/>
</dbReference>
<dbReference type="InterPro" id="IPR029058">
    <property type="entry name" value="AB_hydrolase_fold"/>
</dbReference>
<keyword evidence="2" id="KW-0378">Hydrolase</keyword>
<dbReference type="OrthoDB" id="9777090at2"/>
<dbReference type="GO" id="GO:0016787">
    <property type="term" value="F:hydrolase activity"/>
    <property type="evidence" value="ECO:0007669"/>
    <property type="project" value="UniProtKB-KW"/>
</dbReference>
<dbReference type="PANTHER" id="PTHR12277">
    <property type="entry name" value="ALPHA/BETA HYDROLASE DOMAIN-CONTAINING PROTEIN"/>
    <property type="match status" value="1"/>
</dbReference>
<protein>
    <submittedName>
        <fullName evidence="2">Alpha/beta hydrolase</fullName>
    </submittedName>
</protein>
<reference evidence="2 3" key="1">
    <citation type="submission" date="2019-03" db="EMBL/GenBank/DDBJ databases">
        <title>Draft genome sequences of novel Actinobacteria.</title>
        <authorList>
            <person name="Sahin N."/>
            <person name="Ay H."/>
            <person name="Saygin H."/>
        </authorList>
    </citation>
    <scope>NUCLEOTIDE SEQUENCE [LARGE SCALE GENOMIC DNA]</scope>
    <source>
        <strain evidence="2 3">KC712</strain>
    </source>
</reference>
<comment type="caution">
    <text evidence="2">The sequence shown here is derived from an EMBL/GenBank/DDBJ whole genome shotgun (WGS) entry which is preliminary data.</text>
</comment>
<evidence type="ECO:0000313" key="2">
    <source>
        <dbReference type="EMBL" id="TDD25707.1"/>
    </source>
</evidence>
<dbReference type="RefSeq" id="WP_132503890.1">
    <property type="nucleotide sequence ID" value="NZ_SMKP01000004.1"/>
</dbReference>